<dbReference type="EMBL" id="CAMPGE010019454">
    <property type="protein sequence ID" value="CAI2377786.1"/>
    <property type="molecule type" value="Genomic_DNA"/>
</dbReference>
<accession>A0AAD1XRE4</accession>
<proteinExistence type="inferred from homology"/>
<dbReference type="GO" id="GO:0005771">
    <property type="term" value="C:multivesicular body"/>
    <property type="evidence" value="ECO:0007669"/>
    <property type="project" value="TreeGrafter"/>
</dbReference>
<evidence type="ECO:0000256" key="1">
    <source>
        <dbReference type="ARBA" id="ARBA00004177"/>
    </source>
</evidence>
<organism evidence="5 6">
    <name type="scientific">Euplotes crassus</name>
    <dbReference type="NCBI Taxonomy" id="5936"/>
    <lineage>
        <taxon>Eukaryota</taxon>
        <taxon>Sar</taxon>
        <taxon>Alveolata</taxon>
        <taxon>Ciliophora</taxon>
        <taxon>Intramacronucleata</taxon>
        <taxon>Spirotrichea</taxon>
        <taxon>Hypotrichia</taxon>
        <taxon>Euplotida</taxon>
        <taxon>Euplotidae</taxon>
        <taxon>Moneuplotes</taxon>
    </lineage>
</organism>
<evidence type="ECO:0000256" key="3">
    <source>
        <dbReference type="ARBA" id="ARBA00022753"/>
    </source>
</evidence>
<dbReference type="Gene3D" id="6.10.140.1230">
    <property type="match status" value="1"/>
</dbReference>
<feature type="coiled-coil region" evidence="4">
    <location>
        <begin position="121"/>
        <end position="207"/>
    </location>
</feature>
<dbReference type="Proteomes" id="UP001295684">
    <property type="component" value="Unassembled WGS sequence"/>
</dbReference>
<comment type="caution">
    <text evidence="5">The sequence shown here is derived from an EMBL/GenBank/DDBJ whole genome shotgun (WGS) entry which is preliminary data.</text>
</comment>
<evidence type="ECO:0008006" key="7">
    <source>
        <dbReference type="Google" id="ProtNLM"/>
    </source>
</evidence>
<evidence type="ECO:0000313" key="6">
    <source>
        <dbReference type="Proteomes" id="UP001295684"/>
    </source>
</evidence>
<dbReference type="GO" id="GO:0006900">
    <property type="term" value="P:vesicle budding from membrane"/>
    <property type="evidence" value="ECO:0007669"/>
    <property type="project" value="TreeGrafter"/>
</dbReference>
<keyword evidence="4" id="KW-0175">Coiled coil</keyword>
<dbReference type="PANTHER" id="PTHR22761">
    <property type="entry name" value="CHARGED MULTIVESICULAR BODY PROTEIN"/>
    <property type="match status" value="1"/>
</dbReference>
<sequence>MAWLFGGKKKKAKKEAPKVDVNATKKKMDDQVKFVEMNINKYEKQIDDIKTKAKQALQKKDKKKAIMFMKKKKMYEAEISKLDGMRLMMEQQKLNMESQMNNKNVFDVMAEGNRAVEELAKEADIDKFEDIREKHEEIEERNEEINDFFANYAEDQVADCEDDLAELEAELAEEELGDDIIDKPLPAAKVSTRAEELAKEEEDLLAELN</sequence>
<dbReference type="Pfam" id="PF03357">
    <property type="entry name" value="Snf7"/>
    <property type="match status" value="1"/>
</dbReference>
<evidence type="ECO:0000256" key="4">
    <source>
        <dbReference type="SAM" id="Coils"/>
    </source>
</evidence>
<dbReference type="AlphaFoldDB" id="A0AAD1XRE4"/>
<dbReference type="InterPro" id="IPR005024">
    <property type="entry name" value="Snf7_fam"/>
</dbReference>
<keyword evidence="6" id="KW-1185">Reference proteome</keyword>
<keyword evidence="3" id="KW-0967">Endosome</keyword>
<gene>
    <name evidence="5" type="ORF">ECRASSUSDP1_LOCUS19176</name>
</gene>
<dbReference type="PANTHER" id="PTHR22761:SF10">
    <property type="entry name" value="GH13992P"/>
    <property type="match status" value="1"/>
</dbReference>
<comment type="subcellular location">
    <subcellularLocation>
        <location evidence="1">Endosome</location>
    </subcellularLocation>
</comment>
<evidence type="ECO:0000313" key="5">
    <source>
        <dbReference type="EMBL" id="CAI2377786.1"/>
    </source>
</evidence>
<dbReference type="GO" id="GO:0009898">
    <property type="term" value="C:cytoplasmic side of plasma membrane"/>
    <property type="evidence" value="ECO:0007669"/>
    <property type="project" value="TreeGrafter"/>
</dbReference>
<feature type="coiled-coil region" evidence="4">
    <location>
        <begin position="25"/>
        <end position="59"/>
    </location>
</feature>
<dbReference type="GO" id="GO:0032511">
    <property type="term" value="P:late endosome to vacuole transport via multivesicular body sorting pathway"/>
    <property type="evidence" value="ECO:0007669"/>
    <property type="project" value="TreeGrafter"/>
</dbReference>
<evidence type="ECO:0000256" key="2">
    <source>
        <dbReference type="ARBA" id="ARBA00006190"/>
    </source>
</evidence>
<name>A0AAD1XRE4_EUPCR</name>
<reference evidence="5" key="1">
    <citation type="submission" date="2023-07" db="EMBL/GenBank/DDBJ databases">
        <authorList>
            <consortium name="AG Swart"/>
            <person name="Singh M."/>
            <person name="Singh A."/>
            <person name="Seah K."/>
            <person name="Emmerich C."/>
        </authorList>
    </citation>
    <scope>NUCLEOTIDE SEQUENCE</scope>
    <source>
        <strain evidence="5">DP1</strain>
    </source>
</reference>
<comment type="similarity">
    <text evidence="2">Belongs to the SNF7 family.</text>
</comment>
<dbReference type="GO" id="GO:0000815">
    <property type="term" value="C:ESCRT III complex"/>
    <property type="evidence" value="ECO:0007669"/>
    <property type="project" value="TreeGrafter"/>
</dbReference>
<protein>
    <recommendedName>
        <fullName evidence="7">SNF7 family protein</fullName>
    </recommendedName>
</protein>